<protein>
    <submittedName>
        <fullName evidence="1">Unannotated protein</fullName>
    </submittedName>
</protein>
<dbReference type="AlphaFoldDB" id="A0A6J6EXK0"/>
<organism evidence="1">
    <name type="scientific">freshwater metagenome</name>
    <dbReference type="NCBI Taxonomy" id="449393"/>
    <lineage>
        <taxon>unclassified sequences</taxon>
        <taxon>metagenomes</taxon>
        <taxon>ecological metagenomes</taxon>
    </lineage>
</organism>
<proteinExistence type="predicted"/>
<sequence>MNVFDTYNRNRLRRHCSDVRRSDIVDIDTLEQVWDEFEIALVETSATGNTHRSVVEKVRENMGCVFERFTVEQTSNKKVTLFPERELVVEIDVGVLGQETLALEFDERGCDQKELGGDLQVEMLKFLDLDEIGVDDSSE</sequence>
<name>A0A6J6EXK0_9ZZZZ</name>
<accession>A0A6J6EXK0</accession>
<dbReference type="EMBL" id="CAEZTG010000203">
    <property type="protein sequence ID" value="CAB4579463.1"/>
    <property type="molecule type" value="Genomic_DNA"/>
</dbReference>
<evidence type="ECO:0000313" key="1">
    <source>
        <dbReference type="EMBL" id="CAB4579463.1"/>
    </source>
</evidence>
<gene>
    <name evidence="1" type="ORF">UFOPK1603_01660</name>
</gene>
<reference evidence="1" key="1">
    <citation type="submission" date="2020-05" db="EMBL/GenBank/DDBJ databases">
        <authorList>
            <person name="Chiriac C."/>
            <person name="Salcher M."/>
            <person name="Ghai R."/>
            <person name="Kavagutti S V."/>
        </authorList>
    </citation>
    <scope>NUCLEOTIDE SEQUENCE</scope>
</reference>